<dbReference type="Proteomes" id="UP000298482">
    <property type="component" value="Unassembled WGS sequence"/>
</dbReference>
<name>A0ABY2KCQ0_9STAP</name>
<proteinExistence type="predicted"/>
<dbReference type="PANTHER" id="PTHR43280:SF26">
    <property type="entry name" value="ARAC-FAMILY TRANSCRIPTIONAL REGULATOR"/>
    <property type="match status" value="1"/>
</dbReference>
<gene>
    <name evidence="5" type="ORF">E2556_06680</name>
</gene>
<evidence type="ECO:0000313" key="6">
    <source>
        <dbReference type="Proteomes" id="UP000298482"/>
    </source>
</evidence>
<feature type="domain" description="HTH araC/xylS-type" evidence="4">
    <location>
        <begin position="153"/>
        <end position="251"/>
    </location>
</feature>
<evidence type="ECO:0000256" key="3">
    <source>
        <dbReference type="ARBA" id="ARBA00023163"/>
    </source>
</evidence>
<protein>
    <submittedName>
        <fullName evidence="5">AraC family transcriptional regulator</fullName>
    </submittedName>
</protein>
<keyword evidence="6" id="KW-1185">Reference proteome</keyword>
<reference evidence="5 6" key="1">
    <citation type="submission" date="2019-04" db="EMBL/GenBank/DDBJ databases">
        <title>Genomic characterization of Staphylococcus petrasii strains.</title>
        <authorList>
            <person name="Vrbovska V."/>
            <person name="Kovarovic V."/>
            <person name="Maslanova I."/>
            <person name="Indrakova A."/>
            <person name="Petras P."/>
            <person name="Sedo O."/>
            <person name="Svec P."/>
            <person name="Fisarova L."/>
            <person name="Sedlacek I."/>
            <person name="Doskar J."/>
            <person name="Pantucek R."/>
        </authorList>
    </citation>
    <scope>NUCLEOTIDE SEQUENCE [LARGE SCALE GENOMIC DNA]</scope>
    <source>
        <strain evidence="5 6">CCM 8421</strain>
    </source>
</reference>
<dbReference type="InterPro" id="IPR009057">
    <property type="entry name" value="Homeodomain-like_sf"/>
</dbReference>
<dbReference type="Gene3D" id="1.10.10.60">
    <property type="entry name" value="Homeodomain-like"/>
    <property type="match status" value="2"/>
</dbReference>
<evidence type="ECO:0000313" key="5">
    <source>
        <dbReference type="EMBL" id="TGA79412.1"/>
    </source>
</evidence>
<keyword evidence="2" id="KW-0238">DNA-binding</keyword>
<keyword evidence="1" id="KW-0805">Transcription regulation</keyword>
<sequence>MSSAYFHLLTKHEYNMTRCQDGIILLFPIEGQLKVKHFTKMVTVENEIYIINNSDVFSIRENTKTLMLYIASDWFREQGYKFFDYKYSTNLVKAMNAIKRALLQIADNYLRNATTSEDTQPIVDIVNIIGKQGSIEKNIANNQYNFSYYGELSEVLEYINKNITEKLTLKDISSKLFTSKSNLSAQFNQLLNIGFKTYVDTLKIANSFELLLTTNDTISLISEKVGFSNASSYSKTFKSYLGVTPNEYRSCSKYEKSIIMDYEHQIDDSLKNIENIIRLKQQYYDQKIEHKIYVDSKIDTIVNPYYLVIQVNTIEELKLLFLENFAKPLFHKDSTLMFYLRINMRDIKEKLTVKERQKLFEYIIRNNLNVTFKLEDLNLVDFLESNYEDVMAHFTAQNVDINNAQQLGLVFDLEDIDLKAIYRVILKIQHKTNRFTFGLEIAKLLNEPVLFKTLESQIKRINFEFLYIDNAKLKMPYLIEQNERLLVKNILRYQNIREILKQIDLEEQKIIFLNFENHNFIDNTNNDLNNSAPLLMETIIKTACYFNGIGFNFKQYPHLFNALHLFDENGFKSILGTMIDQIIIMSNQPKYVKDNYIITDEKDYYTVFVYDWRVSESESNDMNYDRTDVYIDFNEDQLKRTYLVKIQKIDDYHGNINNVISRDIRDKYDWSNTFLKRMDQLMHPSYKIREHNFKNEPLKIKLNYNSLYIIKVYKNKKIK</sequence>
<dbReference type="InterPro" id="IPR020449">
    <property type="entry name" value="Tscrpt_reg_AraC-type_HTH"/>
</dbReference>
<dbReference type="EMBL" id="SRJF01000007">
    <property type="protein sequence ID" value="TGA79412.1"/>
    <property type="molecule type" value="Genomic_DNA"/>
</dbReference>
<dbReference type="SUPFAM" id="SSF46689">
    <property type="entry name" value="Homeodomain-like"/>
    <property type="match status" value="1"/>
</dbReference>
<dbReference type="InterPro" id="IPR018060">
    <property type="entry name" value="HTH_AraC"/>
</dbReference>
<evidence type="ECO:0000256" key="2">
    <source>
        <dbReference type="ARBA" id="ARBA00023125"/>
    </source>
</evidence>
<dbReference type="PANTHER" id="PTHR43280">
    <property type="entry name" value="ARAC-FAMILY TRANSCRIPTIONAL REGULATOR"/>
    <property type="match status" value="1"/>
</dbReference>
<dbReference type="RefSeq" id="WP_103328571.1">
    <property type="nucleotide sequence ID" value="NZ_PPRD01000012.1"/>
</dbReference>
<evidence type="ECO:0000256" key="1">
    <source>
        <dbReference type="ARBA" id="ARBA00023015"/>
    </source>
</evidence>
<accession>A0ABY2KCQ0</accession>
<comment type="caution">
    <text evidence="5">The sequence shown here is derived from an EMBL/GenBank/DDBJ whole genome shotgun (WGS) entry which is preliminary data.</text>
</comment>
<keyword evidence="3" id="KW-0804">Transcription</keyword>
<dbReference type="PRINTS" id="PR00032">
    <property type="entry name" value="HTHARAC"/>
</dbReference>
<evidence type="ECO:0000259" key="4">
    <source>
        <dbReference type="PROSITE" id="PS01124"/>
    </source>
</evidence>
<organism evidence="5 6">
    <name type="scientific">Staphylococcus croceilyticus</name>
    <dbReference type="NCBI Taxonomy" id="319942"/>
    <lineage>
        <taxon>Bacteria</taxon>
        <taxon>Bacillati</taxon>
        <taxon>Bacillota</taxon>
        <taxon>Bacilli</taxon>
        <taxon>Bacillales</taxon>
        <taxon>Staphylococcaceae</taxon>
        <taxon>Staphylococcus</taxon>
    </lineage>
</organism>
<dbReference type="SMART" id="SM00342">
    <property type="entry name" value="HTH_ARAC"/>
    <property type="match status" value="1"/>
</dbReference>
<dbReference type="PROSITE" id="PS01124">
    <property type="entry name" value="HTH_ARAC_FAMILY_2"/>
    <property type="match status" value="1"/>
</dbReference>
<dbReference type="Pfam" id="PF12833">
    <property type="entry name" value="HTH_18"/>
    <property type="match status" value="1"/>
</dbReference>